<dbReference type="PIRSF" id="PIRSF038994">
    <property type="entry name" value="NagA"/>
    <property type="match status" value="1"/>
</dbReference>
<dbReference type="EMBL" id="CABWLH010000010">
    <property type="protein sequence ID" value="VXC19965.1"/>
    <property type="molecule type" value="Genomic_DNA"/>
</dbReference>
<comment type="catalytic activity">
    <reaction evidence="7">
        <text>N-acetyl-D-glucosamine 6-phosphate + H2O = D-glucosamine 6-phosphate + acetate</text>
        <dbReference type="Rhea" id="RHEA:22936"/>
        <dbReference type="ChEBI" id="CHEBI:15377"/>
        <dbReference type="ChEBI" id="CHEBI:30089"/>
        <dbReference type="ChEBI" id="CHEBI:57513"/>
        <dbReference type="ChEBI" id="CHEBI:58725"/>
        <dbReference type="EC" id="3.5.1.25"/>
    </reaction>
</comment>
<evidence type="ECO:0000256" key="10">
    <source>
        <dbReference type="PIRSR" id="PIRSR038994-1"/>
    </source>
</evidence>
<evidence type="ECO:0000256" key="9">
    <source>
        <dbReference type="PIRNR" id="PIRNR038994"/>
    </source>
</evidence>
<keyword evidence="5 9" id="KW-0378">Hydrolase</keyword>
<evidence type="ECO:0000256" key="3">
    <source>
        <dbReference type="ARBA" id="ARBA00018029"/>
    </source>
</evidence>
<reference evidence="15 16" key="1">
    <citation type="submission" date="2019-10" db="EMBL/GenBank/DDBJ databases">
        <authorList>
            <person name="Karimi E."/>
        </authorList>
    </citation>
    <scope>NUCLEOTIDE SEQUENCE [LARGE SCALE GENOMIC DNA]</scope>
    <source>
        <strain evidence="15">Bacillus sp. 348</strain>
    </source>
</reference>
<dbReference type="EC" id="3.5.1.25" evidence="2"/>
<comment type="similarity">
    <text evidence="1 9">Belongs to the metallo-dependent hydrolases superfamily. NagA family.</text>
</comment>
<evidence type="ECO:0000256" key="2">
    <source>
        <dbReference type="ARBA" id="ARBA00011899"/>
    </source>
</evidence>
<comment type="pathway">
    <text evidence="8">Amino-sugar metabolism; N-acetylneuraminate degradation; D-fructose 6-phosphate from N-acetylneuraminate: step 4/5.</text>
</comment>
<evidence type="ECO:0000259" key="14">
    <source>
        <dbReference type="Pfam" id="PF22644"/>
    </source>
</evidence>
<protein>
    <recommendedName>
        <fullName evidence="3">N-acetylglucosamine-6-phosphate deacetylase</fullName>
        <ecNumber evidence="2">3.5.1.25</ecNumber>
    </recommendedName>
</protein>
<organism evidence="15 16">
    <name type="scientific">Bacillus altitudinis</name>
    <dbReference type="NCBI Taxonomy" id="293387"/>
    <lineage>
        <taxon>Bacteria</taxon>
        <taxon>Bacillati</taxon>
        <taxon>Bacillota</taxon>
        <taxon>Bacilli</taxon>
        <taxon>Bacillales</taxon>
        <taxon>Bacillaceae</taxon>
        <taxon>Bacillus</taxon>
    </lineage>
</organism>
<dbReference type="SUPFAM" id="SSF51338">
    <property type="entry name" value="Composite domain of metallo-dependent hydrolases"/>
    <property type="match status" value="1"/>
</dbReference>
<gene>
    <name evidence="15" type="primary">nagA</name>
    <name evidence="15" type="ORF">BACI348_50512</name>
</gene>
<dbReference type="Proteomes" id="UP000433089">
    <property type="component" value="Unassembled WGS sequence"/>
</dbReference>
<dbReference type="PANTHER" id="PTHR11113:SF14">
    <property type="entry name" value="N-ACETYLGLUCOSAMINE-6-PHOSPHATE DEACETYLASE"/>
    <property type="match status" value="1"/>
</dbReference>
<feature type="binding site" evidence="11">
    <location>
        <begin position="315"/>
        <end position="317"/>
    </location>
    <ligand>
        <name>substrate</name>
    </ligand>
</feature>
<dbReference type="PANTHER" id="PTHR11113">
    <property type="entry name" value="N-ACETYLGLUCOSAMINE-6-PHOSPHATE DEACETYLASE"/>
    <property type="match status" value="1"/>
</dbReference>
<dbReference type="Gene3D" id="3.20.20.140">
    <property type="entry name" value="Metal-dependent hydrolases"/>
    <property type="match status" value="1"/>
</dbReference>
<proteinExistence type="inferred from homology"/>
<evidence type="ECO:0000256" key="11">
    <source>
        <dbReference type="PIRSR" id="PIRSR038994-2"/>
    </source>
</evidence>
<dbReference type="InterPro" id="IPR006680">
    <property type="entry name" value="Amidohydro-rel"/>
</dbReference>
<evidence type="ECO:0000256" key="12">
    <source>
        <dbReference type="PIRSR" id="PIRSR038994-3"/>
    </source>
</evidence>
<evidence type="ECO:0000313" key="15">
    <source>
        <dbReference type="EMBL" id="VXC19965.1"/>
    </source>
</evidence>
<feature type="domain" description="BsNagA composite" evidence="14">
    <location>
        <begin position="4"/>
        <end position="45"/>
    </location>
</feature>
<dbReference type="GO" id="GO:0008448">
    <property type="term" value="F:N-acetylglucosamine-6-phosphate deacetylase activity"/>
    <property type="evidence" value="ECO:0007669"/>
    <property type="project" value="UniProtKB-EC"/>
</dbReference>
<evidence type="ECO:0000256" key="8">
    <source>
        <dbReference type="ARBA" id="ARBA00060590"/>
    </source>
</evidence>
<dbReference type="Gene3D" id="2.30.40.10">
    <property type="entry name" value="Urease, subunit C, domain 1"/>
    <property type="match status" value="1"/>
</dbReference>
<keyword evidence="6 9" id="KW-0119">Carbohydrate metabolism</keyword>
<dbReference type="Pfam" id="PF22644">
    <property type="entry name" value="BsNagA_N"/>
    <property type="match status" value="1"/>
</dbReference>
<feature type="binding site" evidence="11">
    <location>
        <position position="148"/>
    </location>
    <ligand>
        <name>substrate</name>
    </ligand>
</feature>
<evidence type="ECO:0000256" key="6">
    <source>
        <dbReference type="ARBA" id="ARBA00023277"/>
    </source>
</evidence>
<dbReference type="GO" id="GO:0006046">
    <property type="term" value="P:N-acetylglucosamine catabolic process"/>
    <property type="evidence" value="ECO:0007669"/>
    <property type="project" value="TreeGrafter"/>
</dbReference>
<dbReference type="Pfam" id="PF01979">
    <property type="entry name" value="Amidohydro_1"/>
    <property type="match status" value="1"/>
</dbReference>
<feature type="binding site" evidence="11">
    <location>
        <begin position="227"/>
        <end position="228"/>
    </location>
    <ligand>
        <name>substrate</name>
    </ligand>
</feature>
<evidence type="ECO:0000256" key="5">
    <source>
        <dbReference type="ARBA" id="ARBA00022801"/>
    </source>
</evidence>
<comment type="cofactor">
    <cofactor evidence="12">
        <name>a divalent metal cation</name>
        <dbReference type="ChEBI" id="CHEBI:60240"/>
    </cofactor>
    <text evidence="12">Binds 1 divalent metal cation per subunit.</text>
</comment>
<keyword evidence="4 12" id="KW-0479">Metal-binding</keyword>
<dbReference type="InterPro" id="IPR059134">
    <property type="entry name" value="BsNagA_N"/>
</dbReference>
<dbReference type="GO" id="GO:0046872">
    <property type="term" value="F:metal ion binding"/>
    <property type="evidence" value="ECO:0007669"/>
    <property type="project" value="UniProtKB-KW"/>
</dbReference>
<feature type="domain" description="Amidohydrolase-related" evidence="13">
    <location>
        <begin position="54"/>
        <end position="388"/>
    </location>
</feature>
<evidence type="ECO:0000256" key="7">
    <source>
        <dbReference type="ARBA" id="ARBA00047647"/>
    </source>
</evidence>
<evidence type="ECO:0000256" key="1">
    <source>
        <dbReference type="ARBA" id="ARBA00010716"/>
    </source>
</evidence>
<name>A0A653WM85_BACAB</name>
<dbReference type="NCBIfam" id="TIGR00221">
    <property type="entry name" value="nagA"/>
    <property type="match status" value="1"/>
</dbReference>
<dbReference type="InterPro" id="IPR011059">
    <property type="entry name" value="Metal-dep_hydrolase_composite"/>
</dbReference>
<dbReference type="InterPro" id="IPR032466">
    <property type="entry name" value="Metal_Hydrolase"/>
</dbReference>
<evidence type="ECO:0000313" key="16">
    <source>
        <dbReference type="Proteomes" id="UP000433089"/>
    </source>
</evidence>
<accession>A0A653WM85</accession>
<dbReference type="FunFam" id="3.20.20.140:FF:000004">
    <property type="entry name" value="N-acetylglucosamine-6-phosphate deacetylase"/>
    <property type="match status" value="1"/>
</dbReference>
<evidence type="ECO:0000256" key="4">
    <source>
        <dbReference type="ARBA" id="ARBA00022723"/>
    </source>
</evidence>
<sequence>MSSSLLLSNIHIVTKTEIIENGFVGLRDGKIDYISTSPPTGNYEKVYISRENFYLLPGMIDIHIHGGYGADMMDATPEAMNTLADHLPAEGTTSFLATTITQNHQEIEQALKNVAQWRPYNEKQAGSQSQCLGIHLEGPFISKDKAGAQPAQWITQANLPLFEKWLSASDQLIRIVTFAPEEDTDFAFLSLLKEKNIIPSIGHTNAPHDMIELAAKHGARHVTHLYNAMSSFQHREPNVAGAALTNEKLLTELITDGIHSHPLSVKLAYLAKGSERLIMITDSMRAKGLGEGTYEFGGQTVTVSGEKALLADGTLAGSILQMKDGVKRMRQITQCGWTEIAQMTSTNAATQLGIDHQLGSIEVGKLADLVIWDESGELMMTICHGQIVYEKKEATH</sequence>
<feature type="binding site" evidence="12">
    <location>
        <position position="203"/>
    </location>
    <ligand>
        <name>Zn(2+)</name>
        <dbReference type="ChEBI" id="CHEBI:29105"/>
    </ligand>
</feature>
<dbReference type="InterPro" id="IPR003764">
    <property type="entry name" value="GlcNAc_6-P_deAcase"/>
</dbReference>
<evidence type="ECO:0000259" key="13">
    <source>
        <dbReference type="Pfam" id="PF01979"/>
    </source>
</evidence>
<feature type="binding site" evidence="12">
    <location>
        <position position="224"/>
    </location>
    <ligand>
        <name>Zn(2+)</name>
        <dbReference type="ChEBI" id="CHEBI:29105"/>
    </ligand>
</feature>
<dbReference type="RefSeq" id="WP_159160009.1">
    <property type="nucleotide sequence ID" value="NZ_LR732831.1"/>
</dbReference>
<dbReference type="AlphaFoldDB" id="A0A653WM85"/>
<dbReference type="SUPFAM" id="SSF51556">
    <property type="entry name" value="Metallo-dependent hydrolases"/>
    <property type="match status" value="1"/>
</dbReference>
<dbReference type="CDD" id="cd00854">
    <property type="entry name" value="NagA"/>
    <property type="match status" value="1"/>
</dbReference>
<feature type="active site" description="Proton donor/acceptor" evidence="10">
    <location>
        <position position="282"/>
    </location>
</feature>
<feature type="binding site" evidence="12">
    <location>
        <position position="137"/>
    </location>
    <ligand>
        <name>Zn(2+)</name>
        <dbReference type="ChEBI" id="CHEBI:29105"/>
    </ligand>
</feature>
<feature type="binding site" evidence="11">
    <location>
        <position position="235"/>
    </location>
    <ligand>
        <name>substrate</name>
    </ligand>
</feature>
<feature type="binding site" evidence="11">
    <location>
        <position position="259"/>
    </location>
    <ligand>
        <name>substrate</name>
    </ligand>
</feature>